<accession>A0A444BBE8</accession>
<proteinExistence type="predicted"/>
<keyword evidence="3" id="KW-1185">Reference proteome</keyword>
<protein>
    <submittedName>
        <fullName evidence="2">Uncharacterized protein</fullName>
    </submittedName>
</protein>
<evidence type="ECO:0000313" key="3">
    <source>
        <dbReference type="Proteomes" id="UP000288711"/>
    </source>
</evidence>
<evidence type="ECO:0000256" key="1">
    <source>
        <dbReference type="SAM" id="MobiDB-lite"/>
    </source>
</evidence>
<dbReference type="Proteomes" id="UP000288711">
    <property type="component" value="Unassembled WGS sequence"/>
</dbReference>
<reference evidence="2 3" key="1">
    <citation type="journal article" date="2009" name="Int. J. Syst. Evol. Microbiol.">
        <title>Janibacter hoylei sp. nov., Bacillus isronensis sp. nov. and Bacillus aryabhattai sp. nov., isolated from cryotubes used for collecting air from the upper atmosphere.</title>
        <authorList>
            <person name="Shivaji S."/>
            <person name="Chaturvedi P."/>
            <person name="Begum Z."/>
            <person name="Pindi P.K."/>
            <person name="Manorama R."/>
            <person name="Padmanaban D.A."/>
            <person name="Shouche Y.S."/>
            <person name="Pawar S."/>
            <person name="Vaishampayan P."/>
            <person name="Dutt C.B."/>
            <person name="Datta G.N."/>
            <person name="Manchanda R.K."/>
            <person name="Rao U.R."/>
            <person name="Bhargava P.M."/>
            <person name="Narlikar J.V."/>
        </authorList>
    </citation>
    <scope>NUCLEOTIDE SEQUENCE [LARGE SCALE GENOMIC DNA]</scope>
    <source>
        <strain evidence="2 3">PVAS-1</strain>
    </source>
</reference>
<evidence type="ECO:0000313" key="2">
    <source>
        <dbReference type="EMBL" id="RWU85747.1"/>
    </source>
</evidence>
<organism evidence="2 3">
    <name type="scientific">Janibacter hoylei PVAS-1</name>
    <dbReference type="NCBI Taxonomy" id="1210046"/>
    <lineage>
        <taxon>Bacteria</taxon>
        <taxon>Bacillati</taxon>
        <taxon>Actinomycetota</taxon>
        <taxon>Actinomycetes</taxon>
        <taxon>Micrococcales</taxon>
        <taxon>Intrasporangiaceae</taxon>
        <taxon>Janibacter</taxon>
    </lineage>
</organism>
<dbReference type="AlphaFoldDB" id="A0A444BBE8"/>
<sequence length="97" mass="10534">MMRVREEIPGCRGRDRRLRGVVLASVVAAAQVLKLVREGAATLDLTEPAVEPDSRLTVAGTPHSGAKVDVVHDDVRESAEVTPRVRQMHARDAGSQR</sequence>
<comment type="caution">
    <text evidence="2">The sequence shown here is derived from an EMBL/GenBank/DDBJ whole genome shotgun (WGS) entry which is preliminary data.</text>
</comment>
<feature type="region of interest" description="Disordered" evidence="1">
    <location>
        <begin position="77"/>
        <end position="97"/>
    </location>
</feature>
<gene>
    <name evidence="2" type="ORF">CWN80_01935</name>
</gene>
<dbReference type="EMBL" id="PIPF01000001">
    <property type="protein sequence ID" value="RWU85747.1"/>
    <property type="molecule type" value="Genomic_DNA"/>
</dbReference>
<name>A0A444BBE8_9MICO</name>